<feature type="transmembrane region" description="Helical" evidence="2">
    <location>
        <begin position="123"/>
        <end position="143"/>
    </location>
</feature>
<keyword evidence="2" id="KW-1133">Transmembrane helix</keyword>
<reference evidence="3 4" key="1">
    <citation type="submission" date="2013-05" db="EMBL/GenBank/DDBJ databases">
        <title>Genome assembly of Chondromyces apiculatus DSM 436.</title>
        <authorList>
            <person name="Sharma G."/>
            <person name="Khatri I."/>
            <person name="Kaur C."/>
            <person name="Mayilraj S."/>
            <person name="Subramanian S."/>
        </authorList>
    </citation>
    <scope>NUCLEOTIDE SEQUENCE [LARGE SCALE GENOMIC DNA]</scope>
    <source>
        <strain evidence="3 4">DSM 436</strain>
    </source>
</reference>
<proteinExistence type="predicted"/>
<keyword evidence="2" id="KW-0812">Transmembrane</keyword>
<sequence>MADEADREGVTPAGEAGEERQGSSDDAAPGPRPKRPKRTKKKRRAAGEVEAVAREGRTLPAWWPAFARRYPADPELDRLVEVFERGDYASVREAAARLAAGDAPEEVRLAAADLRRRVDPDPLAVTLLLAAVALLVFLSGWYWSHAHAHP</sequence>
<keyword evidence="2" id="KW-0472">Membrane</keyword>
<gene>
    <name evidence="3" type="ORF">CAP_4911</name>
</gene>
<name>A0A017T4Z3_9BACT</name>
<comment type="caution">
    <text evidence="3">The sequence shown here is derived from an EMBL/GenBank/DDBJ whole genome shotgun (WGS) entry which is preliminary data.</text>
</comment>
<protein>
    <submittedName>
        <fullName evidence="3">Uncharacterized protein</fullName>
    </submittedName>
</protein>
<evidence type="ECO:0000256" key="1">
    <source>
        <dbReference type="SAM" id="MobiDB-lite"/>
    </source>
</evidence>
<dbReference type="AlphaFoldDB" id="A0A017T4Z3"/>
<organism evidence="3 4">
    <name type="scientific">Chondromyces apiculatus DSM 436</name>
    <dbReference type="NCBI Taxonomy" id="1192034"/>
    <lineage>
        <taxon>Bacteria</taxon>
        <taxon>Pseudomonadati</taxon>
        <taxon>Myxococcota</taxon>
        <taxon>Polyangia</taxon>
        <taxon>Polyangiales</taxon>
        <taxon>Polyangiaceae</taxon>
        <taxon>Chondromyces</taxon>
    </lineage>
</organism>
<dbReference type="STRING" id="1192034.CAP_4911"/>
<evidence type="ECO:0000313" key="3">
    <source>
        <dbReference type="EMBL" id="EYF04037.1"/>
    </source>
</evidence>
<accession>A0A017T4Z3</accession>
<dbReference type="RefSeq" id="WP_044244912.1">
    <property type="nucleotide sequence ID" value="NZ_ASRX01000039.1"/>
</dbReference>
<dbReference type="Proteomes" id="UP000019678">
    <property type="component" value="Unassembled WGS sequence"/>
</dbReference>
<dbReference type="EMBL" id="ASRX01000039">
    <property type="protein sequence ID" value="EYF04037.1"/>
    <property type="molecule type" value="Genomic_DNA"/>
</dbReference>
<evidence type="ECO:0000313" key="4">
    <source>
        <dbReference type="Proteomes" id="UP000019678"/>
    </source>
</evidence>
<feature type="region of interest" description="Disordered" evidence="1">
    <location>
        <begin position="1"/>
        <end position="50"/>
    </location>
</feature>
<feature type="compositionally biased region" description="Basic residues" evidence="1">
    <location>
        <begin position="32"/>
        <end position="44"/>
    </location>
</feature>
<keyword evidence="4" id="KW-1185">Reference proteome</keyword>
<evidence type="ECO:0000256" key="2">
    <source>
        <dbReference type="SAM" id="Phobius"/>
    </source>
</evidence>